<proteinExistence type="predicted"/>
<evidence type="ECO:0000313" key="2">
    <source>
        <dbReference type="Proteomes" id="UP001055940"/>
    </source>
</evidence>
<accession>A0ABY5DAZ9</accession>
<dbReference type="InterPro" id="IPR029074">
    <property type="entry name" value="Imm49"/>
</dbReference>
<protein>
    <submittedName>
        <fullName evidence="1">Immunity 49 family protein</fullName>
    </submittedName>
</protein>
<evidence type="ECO:0000313" key="1">
    <source>
        <dbReference type="EMBL" id="USY20499.1"/>
    </source>
</evidence>
<dbReference type="Proteomes" id="UP001055940">
    <property type="component" value="Chromosome"/>
</dbReference>
<keyword evidence="2" id="KW-1185">Reference proteome</keyword>
<name>A0ABY5DAZ9_9ACTN</name>
<reference evidence="1" key="1">
    <citation type="submission" date="2022-06" db="EMBL/GenBank/DDBJ databases">
        <authorList>
            <person name="Ping M."/>
        </authorList>
    </citation>
    <scope>NUCLEOTIDE SEQUENCE</scope>
    <source>
        <strain evidence="1">JCM11759T</strain>
    </source>
</reference>
<organism evidence="1 2">
    <name type="scientific">Nocardiopsis exhalans</name>
    <dbReference type="NCBI Taxonomy" id="163604"/>
    <lineage>
        <taxon>Bacteria</taxon>
        <taxon>Bacillati</taxon>
        <taxon>Actinomycetota</taxon>
        <taxon>Actinomycetes</taxon>
        <taxon>Streptosporangiales</taxon>
        <taxon>Nocardiopsidaceae</taxon>
        <taxon>Nocardiopsis</taxon>
    </lineage>
</organism>
<dbReference type="Pfam" id="PF15575">
    <property type="entry name" value="Imm49"/>
    <property type="match status" value="1"/>
</dbReference>
<gene>
    <name evidence="1" type="ORF">NE857_02235</name>
</gene>
<dbReference type="RefSeq" id="WP_254419564.1">
    <property type="nucleotide sequence ID" value="NZ_BAAAJB010000017.1"/>
</dbReference>
<sequence>MIFIDRVSQISPDVLKSDAQKNIELRKEFIDNLVRDAESADIYLWFMHRFASEALVADPVCDRLETWESWVAAMQYYNAMFAVTTAPPGEEVECLIDHKSRKLVATGPRYCTNAENWQTAFYMAVVCRDVERIRFLAGIPVELLREAGESDGAQYLEYAYEWVGALQALVHDDPELLVERLGRAMELSDPRRVGMESADRGLNLLVFPEMDLLRSFLSGDPEEFEQTLVRGLESFGEFHTQTWEGKDNLASLLPLGLLALACLGFDRARQDPSFRMDVRSDYLPEHLLDAAWYGEFPI</sequence>
<dbReference type="EMBL" id="CP099837">
    <property type="protein sequence ID" value="USY20499.1"/>
    <property type="molecule type" value="Genomic_DNA"/>
</dbReference>